<dbReference type="InterPro" id="IPR036263">
    <property type="entry name" value="Chorismate_II_sf"/>
</dbReference>
<comment type="caution">
    <text evidence="8">The sequence shown here is derived from an EMBL/GenBank/DDBJ whole genome shotgun (WGS) entry which is preliminary data.</text>
</comment>
<dbReference type="PANTHER" id="PTHR21022">
    <property type="entry name" value="PREPHENATE DEHYDRATASE P PROTEIN"/>
    <property type="match status" value="1"/>
</dbReference>
<proteinExistence type="predicted"/>
<keyword evidence="9" id="KW-1185">Reference proteome</keyword>
<dbReference type="GO" id="GO:0004106">
    <property type="term" value="F:chorismate mutase activity"/>
    <property type="evidence" value="ECO:0007669"/>
    <property type="project" value="InterPro"/>
</dbReference>
<dbReference type="InterPro" id="IPR001086">
    <property type="entry name" value="Preph_deHydtase"/>
</dbReference>
<dbReference type="EMBL" id="JAEFCI010007916">
    <property type="protein sequence ID" value="KAG5458788.1"/>
    <property type="molecule type" value="Genomic_DNA"/>
</dbReference>
<dbReference type="GO" id="GO:0046417">
    <property type="term" value="P:chorismate metabolic process"/>
    <property type="evidence" value="ECO:0007669"/>
    <property type="project" value="InterPro"/>
</dbReference>
<dbReference type="SUPFAM" id="SSF53850">
    <property type="entry name" value="Periplasmic binding protein-like II"/>
    <property type="match status" value="1"/>
</dbReference>
<dbReference type="OrthoDB" id="983542at2759"/>
<evidence type="ECO:0000259" key="7">
    <source>
        <dbReference type="PROSITE" id="PS51171"/>
    </source>
</evidence>
<evidence type="ECO:0000256" key="2">
    <source>
        <dbReference type="ARBA" id="ARBA00023141"/>
    </source>
</evidence>
<evidence type="ECO:0000256" key="3">
    <source>
        <dbReference type="ARBA" id="ARBA00023222"/>
    </source>
</evidence>
<feature type="region of interest" description="Disordered" evidence="6">
    <location>
        <begin position="1"/>
        <end position="23"/>
    </location>
</feature>
<keyword evidence="1" id="KW-0028">Amino-acid biosynthesis</keyword>
<sequence>MSSPSPPSSTSGPSDELSSLRSKVDSLDRTLVTLLNKRADLSVSIGEAKRASGSDGGRVNGTTAHLCPGAREGHLREAARTGAVLPARRRDRQHQQKRLFSLPSAEDPEPWTALIRVCLLDIPRDNVCVDISPAKRRHRVSRPTRDVLPKDVFEAVRKGKATYGVVPFENSTYGSVVQTLDKFKELEPGVAIRAETYLAAFGQCQKWLERNMQSVECVRVHSTAKAAEMAAAEAGSAAICNISCADLYGLSVVAQDIEDMTSRSI</sequence>
<evidence type="ECO:0000256" key="5">
    <source>
        <dbReference type="ARBA" id="ARBA00029440"/>
    </source>
</evidence>
<protein>
    <recommendedName>
        <fullName evidence="7">Prephenate dehydratase domain-containing protein</fullName>
    </recommendedName>
</protein>
<dbReference type="GO" id="GO:0004664">
    <property type="term" value="F:prephenate dehydratase activity"/>
    <property type="evidence" value="ECO:0007669"/>
    <property type="project" value="InterPro"/>
</dbReference>
<dbReference type="AlphaFoldDB" id="A0A8H7ZSH4"/>
<dbReference type="SUPFAM" id="SSF48600">
    <property type="entry name" value="Chorismate mutase II"/>
    <property type="match status" value="1"/>
</dbReference>
<evidence type="ECO:0000313" key="8">
    <source>
        <dbReference type="EMBL" id="KAG5458788.1"/>
    </source>
</evidence>
<evidence type="ECO:0000256" key="1">
    <source>
        <dbReference type="ARBA" id="ARBA00022605"/>
    </source>
</evidence>
<comment type="pathway">
    <text evidence="5">Amino-acid biosynthesis.</text>
</comment>
<accession>A0A8H7ZSH4</accession>
<name>A0A8H7ZSH4_9FUNG</name>
<keyword evidence="3" id="KW-0584">Phenylalanine biosynthesis</keyword>
<dbReference type="Proteomes" id="UP000673691">
    <property type="component" value="Unassembled WGS sequence"/>
</dbReference>
<dbReference type="InterPro" id="IPR002701">
    <property type="entry name" value="CM_II_prokaryot"/>
</dbReference>
<evidence type="ECO:0000256" key="4">
    <source>
        <dbReference type="ARBA" id="ARBA00023239"/>
    </source>
</evidence>
<reference evidence="8 9" key="1">
    <citation type="journal article" name="Sci. Rep.">
        <title>Genome-scale phylogenetic analyses confirm Olpidium as the closest living zoosporic fungus to the non-flagellated, terrestrial fungi.</title>
        <authorList>
            <person name="Chang Y."/>
            <person name="Rochon D."/>
            <person name="Sekimoto S."/>
            <person name="Wang Y."/>
            <person name="Chovatia M."/>
            <person name="Sandor L."/>
            <person name="Salamov A."/>
            <person name="Grigoriev I.V."/>
            <person name="Stajich J.E."/>
            <person name="Spatafora J.W."/>
        </authorList>
    </citation>
    <scope>NUCLEOTIDE SEQUENCE [LARGE SCALE GENOMIC DNA]</scope>
    <source>
        <strain evidence="8">S191</strain>
    </source>
</reference>
<gene>
    <name evidence="8" type="ORF">BJ554DRAFT_926</name>
</gene>
<keyword evidence="4" id="KW-0456">Lyase</keyword>
<evidence type="ECO:0000256" key="6">
    <source>
        <dbReference type="SAM" id="MobiDB-lite"/>
    </source>
</evidence>
<dbReference type="GO" id="GO:0005737">
    <property type="term" value="C:cytoplasm"/>
    <property type="evidence" value="ECO:0007669"/>
    <property type="project" value="TreeGrafter"/>
</dbReference>
<dbReference type="Pfam" id="PF01817">
    <property type="entry name" value="CM_2"/>
    <property type="match status" value="1"/>
</dbReference>
<dbReference type="Pfam" id="PF00800">
    <property type="entry name" value="PDT"/>
    <property type="match status" value="2"/>
</dbReference>
<dbReference type="Gene3D" id="1.20.59.10">
    <property type="entry name" value="Chorismate mutase"/>
    <property type="match status" value="1"/>
</dbReference>
<feature type="domain" description="Prephenate dehydratase" evidence="7">
    <location>
        <begin position="116"/>
        <end position="265"/>
    </location>
</feature>
<dbReference type="PROSITE" id="PS51171">
    <property type="entry name" value="PREPHENATE_DEHYDR_3"/>
    <property type="match status" value="1"/>
</dbReference>
<dbReference type="PANTHER" id="PTHR21022:SF19">
    <property type="entry name" value="PREPHENATE DEHYDRATASE-RELATED"/>
    <property type="match status" value="1"/>
</dbReference>
<dbReference type="Gene3D" id="3.40.190.10">
    <property type="entry name" value="Periplasmic binding protein-like II"/>
    <property type="match status" value="2"/>
</dbReference>
<dbReference type="InterPro" id="IPR036979">
    <property type="entry name" value="CM_dom_sf"/>
</dbReference>
<organism evidence="8 9">
    <name type="scientific">Olpidium bornovanus</name>
    <dbReference type="NCBI Taxonomy" id="278681"/>
    <lineage>
        <taxon>Eukaryota</taxon>
        <taxon>Fungi</taxon>
        <taxon>Fungi incertae sedis</taxon>
        <taxon>Olpidiomycota</taxon>
        <taxon>Olpidiomycotina</taxon>
        <taxon>Olpidiomycetes</taxon>
        <taxon>Olpidiales</taxon>
        <taxon>Olpidiaceae</taxon>
        <taxon>Olpidium</taxon>
    </lineage>
</organism>
<evidence type="ECO:0000313" key="9">
    <source>
        <dbReference type="Proteomes" id="UP000673691"/>
    </source>
</evidence>
<keyword evidence="2" id="KW-0057">Aromatic amino acid biosynthesis</keyword>
<dbReference type="GO" id="GO:0009094">
    <property type="term" value="P:L-phenylalanine biosynthetic process"/>
    <property type="evidence" value="ECO:0007669"/>
    <property type="project" value="UniProtKB-KW"/>
</dbReference>